<keyword evidence="3" id="KW-1185">Reference proteome</keyword>
<evidence type="ECO:0000313" key="2">
    <source>
        <dbReference type="EMBL" id="KAF6166816.1"/>
    </source>
</evidence>
<dbReference type="Proteomes" id="UP000541444">
    <property type="component" value="Unassembled WGS sequence"/>
</dbReference>
<comment type="caution">
    <text evidence="2">The sequence shown here is derived from an EMBL/GenBank/DDBJ whole genome shotgun (WGS) entry which is preliminary data.</text>
</comment>
<dbReference type="AlphaFoldDB" id="A0A7J7NI13"/>
<protein>
    <submittedName>
        <fullName evidence="2">Uncharacterized protein</fullName>
    </submittedName>
</protein>
<sequence>MESYKEGDENVASLEEKESALVLRENRDQERDLVRILIESKKLWQIAGPTLVTRLALFAMNIITQSFAGHLGDLELASISISNGVIAGFNFGVLVSSPSLIFLWLGVYGDFRPSYITPN</sequence>
<name>A0A7J7NI13_9MAGN</name>
<dbReference type="OrthoDB" id="2126698at2759"/>
<reference evidence="2 3" key="1">
    <citation type="journal article" date="2020" name="IScience">
        <title>Genome Sequencing of the Endangered Kingdonia uniflora (Circaeasteraceae, Ranunculales) Reveals Potential Mechanisms of Evolutionary Specialization.</title>
        <authorList>
            <person name="Sun Y."/>
            <person name="Deng T."/>
            <person name="Zhang A."/>
            <person name="Moore M.J."/>
            <person name="Landis J.B."/>
            <person name="Lin N."/>
            <person name="Zhang H."/>
            <person name="Zhang X."/>
            <person name="Huang J."/>
            <person name="Zhang X."/>
            <person name="Sun H."/>
            <person name="Wang H."/>
        </authorList>
    </citation>
    <scope>NUCLEOTIDE SEQUENCE [LARGE SCALE GENOMIC DNA]</scope>
    <source>
        <strain evidence="2">TB1705</strain>
        <tissue evidence="2">Leaf</tissue>
    </source>
</reference>
<keyword evidence="1" id="KW-0472">Membrane</keyword>
<feature type="transmembrane region" description="Helical" evidence="1">
    <location>
        <begin position="84"/>
        <end position="105"/>
    </location>
</feature>
<accession>A0A7J7NI13</accession>
<organism evidence="2 3">
    <name type="scientific">Kingdonia uniflora</name>
    <dbReference type="NCBI Taxonomy" id="39325"/>
    <lineage>
        <taxon>Eukaryota</taxon>
        <taxon>Viridiplantae</taxon>
        <taxon>Streptophyta</taxon>
        <taxon>Embryophyta</taxon>
        <taxon>Tracheophyta</taxon>
        <taxon>Spermatophyta</taxon>
        <taxon>Magnoliopsida</taxon>
        <taxon>Ranunculales</taxon>
        <taxon>Circaeasteraceae</taxon>
        <taxon>Kingdonia</taxon>
    </lineage>
</organism>
<evidence type="ECO:0000256" key="1">
    <source>
        <dbReference type="SAM" id="Phobius"/>
    </source>
</evidence>
<keyword evidence="1" id="KW-1133">Transmembrane helix</keyword>
<keyword evidence="1" id="KW-0812">Transmembrane</keyword>
<dbReference type="EMBL" id="JACGCM010000779">
    <property type="protein sequence ID" value="KAF6166816.1"/>
    <property type="molecule type" value="Genomic_DNA"/>
</dbReference>
<feature type="transmembrane region" description="Helical" evidence="1">
    <location>
        <begin position="43"/>
        <end position="64"/>
    </location>
</feature>
<evidence type="ECO:0000313" key="3">
    <source>
        <dbReference type="Proteomes" id="UP000541444"/>
    </source>
</evidence>
<gene>
    <name evidence="2" type="ORF">GIB67_005692</name>
</gene>
<proteinExistence type="predicted"/>